<dbReference type="EMBL" id="CAUYUJ010021039">
    <property type="protein sequence ID" value="CAK0902214.1"/>
    <property type="molecule type" value="Genomic_DNA"/>
</dbReference>
<evidence type="ECO:0000313" key="4">
    <source>
        <dbReference type="EMBL" id="CAK0902214.1"/>
    </source>
</evidence>
<dbReference type="Pfam" id="PF13561">
    <property type="entry name" value="adh_short_C2"/>
    <property type="match status" value="1"/>
</dbReference>
<gene>
    <name evidence="4" type="ORF">PCOR1329_LOCUS78897</name>
</gene>
<name>A0ABN9XR18_9DINO</name>
<dbReference type="InterPro" id="IPR002347">
    <property type="entry name" value="SDR_fam"/>
</dbReference>
<dbReference type="Gene3D" id="3.40.50.720">
    <property type="entry name" value="NAD(P)-binding Rossmann-like Domain"/>
    <property type="match status" value="1"/>
</dbReference>
<keyword evidence="2" id="KW-0521">NADP</keyword>
<comment type="similarity">
    <text evidence="1">Belongs to the short-chain dehydrogenases/reductases (SDR) family.</text>
</comment>
<evidence type="ECO:0000256" key="1">
    <source>
        <dbReference type="ARBA" id="ARBA00006484"/>
    </source>
</evidence>
<protein>
    <submittedName>
        <fullName evidence="4">Uncharacterized protein</fullName>
    </submittedName>
</protein>
<evidence type="ECO:0000256" key="2">
    <source>
        <dbReference type="ARBA" id="ARBA00022857"/>
    </source>
</evidence>
<proteinExistence type="inferred from homology"/>
<dbReference type="InterPro" id="IPR036291">
    <property type="entry name" value="NAD(P)-bd_dom_sf"/>
</dbReference>
<accession>A0ABN9XR18</accession>
<dbReference type="InterPro" id="IPR052178">
    <property type="entry name" value="Sec_Metab_Biosynth_SDR"/>
</dbReference>
<dbReference type="SUPFAM" id="SSF51735">
    <property type="entry name" value="NAD(P)-binding Rossmann-fold domains"/>
    <property type="match status" value="1"/>
</dbReference>
<dbReference type="PRINTS" id="PR00081">
    <property type="entry name" value="GDHRDH"/>
</dbReference>
<evidence type="ECO:0000313" key="5">
    <source>
        <dbReference type="Proteomes" id="UP001189429"/>
    </source>
</evidence>
<comment type="caution">
    <text evidence="4">The sequence shown here is derived from an EMBL/GenBank/DDBJ whole genome shotgun (WGS) entry which is preliminary data.</text>
</comment>
<dbReference type="PRINTS" id="PR00080">
    <property type="entry name" value="SDRFAMILY"/>
</dbReference>
<dbReference type="Proteomes" id="UP001189429">
    <property type="component" value="Unassembled WGS sequence"/>
</dbReference>
<keyword evidence="5" id="KW-1185">Reference proteome</keyword>
<reference evidence="4" key="1">
    <citation type="submission" date="2023-10" db="EMBL/GenBank/DDBJ databases">
        <authorList>
            <person name="Chen Y."/>
            <person name="Shah S."/>
            <person name="Dougan E. K."/>
            <person name="Thang M."/>
            <person name="Chan C."/>
        </authorList>
    </citation>
    <scope>NUCLEOTIDE SEQUENCE [LARGE SCALE GENOMIC DNA]</scope>
</reference>
<organism evidence="4 5">
    <name type="scientific">Prorocentrum cordatum</name>
    <dbReference type="NCBI Taxonomy" id="2364126"/>
    <lineage>
        <taxon>Eukaryota</taxon>
        <taxon>Sar</taxon>
        <taxon>Alveolata</taxon>
        <taxon>Dinophyceae</taxon>
        <taxon>Prorocentrales</taxon>
        <taxon>Prorocentraceae</taxon>
        <taxon>Prorocentrum</taxon>
    </lineage>
</organism>
<keyword evidence="3" id="KW-0560">Oxidoreductase</keyword>
<dbReference type="PANTHER" id="PTHR43618:SF8">
    <property type="entry name" value="7ALPHA-HYDROXYSTEROID DEHYDROGENASE"/>
    <property type="match status" value="1"/>
</dbReference>
<sequence length="252" mass="26723">MIAKGLVANGARVYISARKAEVCDRVAKQLNNMGPGTCVSLPGDELNTDQACRALAARLAEREGELHVLVNNAGATWGSSFEEFPDSAWGKVMSLNVASVFNLTRACYPLLKKGSRGSLDPSHVITVGSMVGHPTADVFDNAPSYAASKAAAAQVTRWLASKFCRDGIVANCIQPAAFPSKMTFDYFFKDERTTEMVKNTHPVGRYGGEADMVGLAIFLSSRASAFVTGETICLDGGRCHITGATALPPASL</sequence>
<evidence type="ECO:0000256" key="3">
    <source>
        <dbReference type="ARBA" id="ARBA00023002"/>
    </source>
</evidence>
<dbReference type="PANTHER" id="PTHR43618">
    <property type="entry name" value="7-ALPHA-HYDROXYSTEROID DEHYDROGENASE"/>
    <property type="match status" value="1"/>
</dbReference>